<proteinExistence type="predicted"/>
<gene>
    <name evidence="4" type="ORF">C5167_049679</name>
</gene>
<dbReference type="InterPro" id="IPR006943">
    <property type="entry name" value="DUF641_pln"/>
</dbReference>
<name>A0A4Y7KPZ6_PAPSO</name>
<feature type="coiled-coil region" evidence="1">
    <location>
        <begin position="169"/>
        <end position="210"/>
    </location>
</feature>
<evidence type="ECO:0000259" key="3">
    <source>
        <dbReference type="Pfam" id="PF24994"/>
    </source>
</evidence>
<dbReference type="OMA" id="EANMCKS"/>
<dbReference type="EMBL" id="CM010722">
    <property type="protein sequence ID" value="RZC74198.1"/>
    <property type="molecule type" value="Genomic_DNA"/>
</dbReference>
<dbReference type="GO" id="GO:0009959">
    <property type="term" value="P:negative gravitropism"/>
    <property type="evidence" value="ECO:0007669"/>
    <property type="project" value="InterPro"/>
</dbReference>
<keyword evidence="5" id="KW-1185">Reference proteome</keyword>
<evidence type="ECO:0000259" key="2">
    <source>
        <dbReference type="Pfam" id="PF04859"/>
    </source>
</evidence>
<dbReference type="Gramene" id="RZC74198">
    <property type="protein sequence ID" value="RZC74198"/>
    <property type="gene ID" value="C5167_049679"/>
</dbReference>
<dbReference type="Pfam" id="PF04859">
    <property type="entry name" value="DUF641"/>
    <property type="match status" value="1"/>
</dbReference>
<feature type="domain" description="GIL1/IRKI C-terminal" evidence="3">
    <location>
        <begin position="400"/>
        <end position="453"/>
    </location>
</feature>
<dbReference type="AlphaFoldDB" id="A0A4Y7KPZ6"/>
<reference evidence="4 5" key="1">
    <citation type="journal article" date="2018" name="Science">
        <title>The opium poppy genome and morphinan production.</title>
        <authorList>
            <person name="Guo L."/>
            <person name="Winzer T."/>
            <person name="Yang X."/>
            <person name="Li Y."/>
            <person name="Ning Z."/>
            <person name="He Z."/>
            <person name="Teodor R."/>
            <person name="Lu Y."/>
            <person name="Bowser T.A."/>
            <person name="Graham I.A."/>
            <person name="Ye K."/>
        </authorList>
    </citation>
    <scope>NUCLEOTIDE SEQUENCE [LARGE SCALE GENOMIC DNA]</scope>
    <source>
        <strain evidence="5">cv. HN1</strain>
        <tissue evidence="4">Leaves</tissue>
    </source>
</reference>
<organism evidence="4 5">
    <name type="scientific">Papaver somniferum</name>
    <name type="common">Opium poppy</name>
    <dbReference type="NCBI Taxonomy" id="3469"/>
    <lineage>
        <taxon>Eukaryota</taxon>
        <taxon>Viridiplantae</taxon>
        <taxon>Streptophyta</taxon>
        <taxon>Embryophyta</taxon>
        <taxon>Tracheophyta</taxon>
        <taxon>Spermatophyta</taxon>
        <taxon>Magnoliopsida</taxon>
        <taxon>Ranunculales</taxon>
        <taxon>Papaveraceae</taxon>
        <taxon>Papaveroideae</taxon>
        <taxon>Papaver</taxon>
    </lineage>
</organism>
<feature type="domain" description="DUF641" evidence="2">
    <location>
        <begin position="81"/>
        <end position="203"/>
    </location>
</feature>
<dbReference type="Pfam" id="PF24994">
    <property type="entry name" value="GIL1_IRKI_C"/>
    <property type="match status" value="1"/>
</dbReference>
<sequence length="461" mass="53374">MIQNIRDLKLQSWGRQRRSREQGFKEMEQERVNPAPNVSGLVRSFTKAIKFRGSGINQDDRINKVRMKLSSEDEEKARIKASMDALLAKLFASISSIKAAYAQLQVYQSPYDSEGIQSVDEILIDELIRLSEMKQIFLKKQIDPSPQVTILLAEIQEQQGLIKTYDIMRRQLETQIKVKDSDINFLKEKLEESEKLNRSLEKRLKSSRVALSVSDDLHFSGLNPNHFVTVLRQTVKSVRSFVKLMICEMKSSGWDLSAAAKSFEPDVVYSRSNHVCFAFEAFVCRMMFDGFQFSNFSHPSRHKTSKKPHQFFKQFIETKSMKPNELLSKFPKFGKFCHEKYLVLVHPKMELSLFGDLNQRNTVNTGGYPDTRFFTEFIEMAKWVWVLHRLAFAFEPEAMIFQMRNRCRFSDVYMESVAEDAFLMEDGSLILDPRVGFTVVPGFKIGKTVIHCQEQLTVLNS</sequence>
<evidence type="ECO:0000313" key="5">
    <source>
        <dbReference type="Proteomes" id="UP000316621"/>
    </source>
</evidence>
<keyword evidence="1" id="KW-0175">Coiled coil</keyword>
<dbReference type="PANTHER" id="PTHR31161">
    <property type="entry name" value="PROTEIN GRAVITROPIC IN THE LIGHT 1"/>
    <property type="match status" value="1"/>
</dbReference>
<accession>A0A4Y7KPZ6</accession>
<dbReference type="InterPro" id="IPR056813">
    <property type="entry name" value="GIL1_IRKI_C"/>
</dbReference>
<evidence type="ECO:0000256" key="1">
    <source>
        <dbReference type="SAM" id="Coils"/>
    </source>
</evidence>
<dbReference type="GO" id="GO:0009639">
    <property type="term" value="P:response to red or far red light"/>
    <property type="evidence" value="ECO:0007669"/>
    <property type="project" value="InterPro"/>
</dbReference>
<dbReference type="InterPro" id="IPR040225">
    <property type="entry name" value="GIL1-like"/>
</dbReference>
<evidence type="ECO:0000313" key="4">
    <source>
        <dbReference type="EMBL" id="RZC74198.1"/>
    </source>
</evidence>
<protein>
    <submittedName>
        <fullName evidence="4">Uncharacterized protein</fullName>
    </submittedName>
</protein>
<dbReference type="Proteomes" id="UP000316621">
    <property type="component" value="Chromosome 8"/>
</dbReference>